<proteinExistence type="predicted"/>
<accession>A0A067KR77</accession>
<protein>
    <submittedName>
        <fullName evidence="2">Uncharacterized protein</fullName>
    </submittedName>
</protein>
<reference evidence="2 3" key="1">
    <citation type="journal article" date="2014" name="PLoS ONE">
        <title>Global Analysis of Gene Expression Profiles in Physic Nut (Jatropha curcas L.) Seedlings Exposed to Salt Stress.</title>
        <authorList>
            <person name="Zhang L."/>
            <person name="Zhang C."/>
            <person name="Wu P."/>
            <person name="Chen Y."/>
            <person name="Li M."/>
            <person name="Jiang H."/>
            <person name="Wu G."/>
        </authorList>
    </citation>
    <scope>NUCLEOTIDE SEQUENCE [LARGE SCALE GENOMIC DNA]</scope>
    <source>
        <strain evidence="3">cv. GZQX0401</strain>
        <tissue evidence="2">Young leaves</tissue>
    </source>
</reference>
<dbReference type="EMBL" id="KK914504">
    <property type="protein sequence ID" value="KDP34765.1"/>
    <property type="molecule type" value="Genomic_DNA"/>
</dbReference>
<feature type="compositionally biased region" description="Basic and acidic residues" evidence="1">
    <location>
        <begin position="1"/>
        <end position="18"/>
    </location>
</feature>
<dbReference type="AlphaFoldDB" id="A0A067KR77"/>
<keyword evidence="3" id="KW-1185">Reference proteome</keyword>
<gene>
    <name evidence="2" type="ORF">JCGZ_10545</name>
</gene>
<organism evidence="2 3">
    <name type="scientific">Jatropha curcas</name>
    <name type="common">Barbados nut</name>
    <dbReference type="NCBI Taxonomy" id="180498"/>
    <lineage>
        <taxon>Eukaryota</taxon>
        <taxon>Viridiplantae</taxon>
        <taxon>Streptophyta</taxon>
        <taxon>Embryophyta</taxon>
        <taxon>Tracheophyta</taxon>
        <taxon>Spermatophyta</taxon>
        <taxon>Magnoliopsida</taxon>
        <taxon>eudicotyledons</taxon>
        <taxon>Gunneridae</taxon>
        <taxon>Pentapetalae</taxon>
        <taxon>rosids</taxon>
        <taxon>fabids</taxon>
        <taxon>Malpighiales</taxon>
        <taxon>Euphorbiaceae</taxon>
        <taxon>Crotonoideae</taxon>
        <taxon>Jatropheae</taxon>
        <taxon>Jatropha</taxon>
    </lineage>
</organism>
<evidence type="ECO:0000313" key="3">
    <source>
        <dbReference type="Proteomes" id="UP000027138"/>
    </source>
</evidence>
<feature type="region of interest" description="Disordered" evidence="1">
    <location>
        <begin position="1"/>
        <end position="22"/>
    </location>
</feature>
<feature type="region of interest" description="Disordered" evidence="1">
    <location>
        <begin position="59"/>
        <end position="115"/>
    </location>
</feature>
<dbReference type="Proteomes" id="UP000027138">
    <property type="component" value="Unassembled WGS sequence"/>
</dbReference>
<sequence>MAIDPTEHLNMEGQDNTHGEANQQPLFALLPTTDPQVAAALAQAYSQLTIVLKRLLENPQPAGEPISPTGPAKPPYQEHSLPLTSPKYRSHSVSNRYHEAELEVDPSATIPNSQELSHTQLLLDRVNL</sequence>
<name>A0A067KR77_JATCU</name>
<evidence type="ECO:0000256" key="1">
    <source>
        <dbReference type="SAM" id="MobiDB-lite"/>
    </source>
</evidence>
<evidence type="ECO:0000313" key="2">
    <source>
        <dbReference type="EMBL" id="KDP34765.1"/>
    </source>
</evidence>